<dbReference type="Pfam" id="PF00455">
    <property type="entry name" value="DeoRC"/>
    <property type="match status" value="1"/>
</dbReference>
<dbReference type="InterPro" id="IPR036388">
    <property type="entry name" value="WH-like_DNA-bd_sf"/>
</dbReference>
<dbReference type="Pfam" id="PF08220">
    <property type="entry name" value="HTH_DeoR"/>
    <property type="match status" value="1"/>
</dbReference>
<dbReference type="InterPro" id="IPR037171">
    <property type="entry name" value="NagB/RpiA_transferase-like"/>
</dbReference>
<accession>A0ABN0WG42</accession>
<keyword evidence="2 5" id="KW-0238">DNA-binding</keyword>
<feature type="domain" description="HTH deoR-type" evidence="4">
    <location>
        <begin position="3"/>
        <end position="58"/>
    </location>
</feature>
<keyword evidence="3" id="KW-0804">Transcription</keyword>
<dbReference type="RefSeq" id="WP_252807143.1">
    <property type="nucleotide sequence ID" value="NZ_BAAABM010000017.1"/>
</dbReference>
<organism evidence="5 6">
    <name type="scientific">Actinoallomurus spadix</name>
    <dbReference type="NCBI Taxonomy" id="79912"/>
    <lineage>
        <taxon>Bacteria</taxon>
        <taxon>Bacillati</taxon>
        <taxon>Actinomycetota</taxon>
        <taxon>Actinomycetes</taxon>
        <taxon>Streptosporangiales</taxon>
        <taxon>Thermomonosporaceae</taxon>
        <taxon>Actinoallomurus</taxon>
    </lineage>
</organism>
<dbReference type="SMART" id="SM01134">
    <property type="entry name" value="DeoRC"/>
    <property type="match status" value="1"/>
</dbReference>
<dbReference type="PANTHER" id="PTHR30363">
    <property type="entry name" value="HTH-TYPE TRANSCRIPTIONAL REGULATOR SRLR-RELATED"/>
    <property type="match status" value="1"/>
</dbReference>
<dbReference type="PROSITE" id="PS00894">
    <property type="entry name" value="HTH_DEOR_1"/>
    <property type="match status" value="1"/>
</dbReference>
<protein>
    <submittedName>
        <fullName evidence="5">DeoR/GlpR family DNA-binding transcription regulator</fullName>
    </submittedName>
</protein>
<keyword evidence="6" id="KW-1185">Reference proteome</keyword>
<dbReference type="InterPro" id="IPR050313">
    <property type="entry name" value="Carb_Metab_HTH_regulators"/>
</dbReference>
<sequence>MSRYERWNDLLSLLAGRGRLSVEEAAAELGVSTATIRRDFDQLAQQQMLTRTRGGAVAHTVTYDLPLRYKSARQASEKQRIAAAAAELVQPGAVIGVNGGTTTTEVARALATRADLHAENGAPAITIVTNALNIANELVVRPHVKIALTGGVALPQSYELVGPLANGVFDQVTLDMVILGVSGLDVERGATCHNEDEANINRQMAVRAERVVVAADSSKLGERAFAKICGIGEIDILVTDASADTRAFEEAGVKVVGA</sequence>
<dbReference type="PRINTS" id="PR00037">
    <property type="entry name" value="HTHLACR"/>
</dbReference>
<dbReference type="EMBL" id="BAAABM010000017">
    <property type="protein sequence ID" value="GAA0336504.1"/>
    <property type="molecule type" value="Genomic_DNA"/>
</dbReference>
<gene>
    <name evidence="5" type="ORF">GCM10010151_27690</name>
</gene>
<dbReference type="SMART" id="SM00420">
    <property type="entry name" value="HTH_DEOR"/>
    <property type="match status" value="1"/>
</dbReference>
<evidence type="ECO:0000313" key="5">
    <source>
        <dbReference type="EMBL" id="GAA0336504.1"/>
    </source>
</evidence>
<dbReference type="PANTHER" id="PTHR30363:SF44">
    <property type="entry name" value="AGA OPERON TRANSCRIPTIONAL REPRESSOR-RELATED"/>
    <property type="match status" value="1"/>
</dbReference>
<dbReference type="PROSITE" id="PS51000">
    <property type="entry name" value="HTH_DEOR_2"/>
    <property type="match status" value="1"/>
</dbReference>
<evidence type="ECO:0000256" key="3">
    <source>
        <dbReference type="ARBA" id="ARBA00023163"/>
    </source>
</evidence>
<dbReference type="SUPFAM" id="SSF46785">
    <property type="entry name" value="Winged helix' DNA-binding domain"/>
    <property type="match status" value="1"/>
</dbReference>
<dbReference type="InterPro" id="IPR001034">
    <property type="entry name" value="DeoR_HTH"/>
</dbReference>
<keyword evidence="1" id="KW-0805">Transcription regulation</keyword>
<dbReference type="Proteomes" id="UP001501822">
    <property type="component" value="Unassembled WGS sequence"/>
</dbReference>
<evidence type="ECO:0000256" key="1">
    <source>
        <dbReference type="ARBA" id="ARBA00023015"/>
    </source>
</evidence>
<dbReference type="GO" id="GO:0003677">
    <property type="term" value="F:DNA binding"/>
    <property type="evidence" value="ECO:0007669"/>
    <property type="project" value="UniProtKB-KW"/>
</dbReference>
<dbReference type="InterPro" id="IPR014036">
    <property type="entry name" value="DeoR-like_C"/>
</dbReference>
<evidence type="ECO:0000259" key="4">
    <source>
        <dbReference type="PROSITE" id="PS51000"/>
    </source>
</evidence>
<dbReference type="Gene3D" id="1.10.10.10">
    <property type="entry name" value="Winged helix-like DNA-binding domain superfamily/Winged helix DNA-binding domain"/>
    <property type="match status" value="1"/>
</dbReference>
<evidence type="ECO:0000313" key="6">
    <source>
        <dbReference type="Proteomes" id="UP001501822"/>
    </source>
</evidence>
<evidence type="ECO:0000256" key="2">
    <source>
        <dbReference type="ARBA" id="ARBA00023125"/>
    </source>
</evidence>
<reference evidence="5 6" key="1">
    <citation type="journal article" date="2019" name="Int. J. Syst. Evol. Microbiol.">
        <title>The Global Catalogue of Microorganisms (GCM) 10K type strain sequencing project: providing services to taxonomists for standard genome sequencing and annotation.</title>
        <authorList>
            <consortium name="The Broad Institute Genomics Platform"/>
            <consortium name="The Broad Institute Genome Sequencing Center for Infectious Disease"/>
            <person name="Wu L."/>
            <person name="Ma J."/>
        </authorList>
    </citation>
    <scope>NUCLEOTIDE SEQUENCE [LARGE SCALE GENOMIC DNA]</scope>
    <source>
        <strain evidence="5 6">JCM 3146</strain>
    </source>
</reference>
<dbReference type="Gene3D" id="3.40.50.1360">
    <property type="match status" value="1"/>
</dbReference>
<dbReference type="InterPro" id="IPR036390">
    <property type="entry name" value="WH_DNA-bd_sf"/>
</dbReference>
<dbReference type="SUPFAM" id="SSF100950">
    <property type="entry name" value="NagB/RpiA/CoA transferase-like"/>
    <property type="match status" value="1"/>
</dbReference>
<comment type="caution">
    <text evidence="5">The sequence shown here is derived from an EMBL/GenBank/DDBJ whole genome shotgun (WGS) entry which is preliminary data.</text>
</comment>
<dbReference type="InterPro" id="IPR018356">
    <property type="entry name" value="Tscrpt_reg_HTH_DeoR_CS"/>
</dbReference>
<proteinExistence type="predicted"/>
<name>A0ABN0WG42_9ACTN</name>